<name>A0A8T0WT75_PANVG</name>
<sequence length="254" mass="29299">MVSVNWVDHRTFGLSMQVYGSVSHHVMNIMGVAIMEAQYTKYIRGLLHDDECGKIIIHTDLAVMLQDTESIPADIVVSLSEKKIGFRLDNADLAFVPLRKYSYWYIVVANFRDGRFEVICPFKDIAIIQSDAFNVICKFRKVFKAVHSRSTRVDIYDMPTVFGSVSNQTNHGVFVLQLLLAYDGKTHFHYKEEHAKPLRESITYYLCTHEENELIMPEIKDIARQHHKQKVTIHLHGSQGKSFFVSCKIFSSFF</sequence>
<gene>
    <name evidence="1" type="ORF">PVAP13_1NG199857</name>
</gene>
<comment type="caution">
    <text evidence="1">The sequence shown here is derived from an EMBL/GenBank/DDBJ whole genome shotgun (WGS) entry which is preliminary data.</text>
</comment>
<evidence type="ECO:0000313" key="1">
    <source>
        <dbReference type="EMBL" id="KAG2650525.1"/>
    </source>
</evidence>
<evidence type="ECO:0000313" key="2">
    <source>
        <dbReference type="Proteomes" id="UP000823388"/>
    </source>
</evidence>
<organism evidence="1 2">
    <name type="scientific">Panicum virgatum</name>
    <name type="common">Blackwell switchgrass</name>
    <dbReference type="NCBI Taxonomy" id="38727"/>
    <lineage>
        <taxon>Eukaryota</taxon>
        <taxon>Viridiplantae</taxon>
        <taxon>Streptophyta</taxon>
        <taxon>Embryophyta</taxon>
        <taxon>Tracheophyta</taxon>
        <taxon>Spermatophyta</taxon>
        <taxon>Magnoliopsida</taxon>
        <taxon>Liliopsida</taxon>
        <taxon>Poales</taxon>
        <taxon>Poaceae</taxon>
        <taxon>PACMAD clade</taxon>
        <taxon>Panicoideae</taxon>
        <taxon>Panicodae</taxon>
        <taxon>Paniceae</taxon>
        <taxon>Panicinae</taxon>
        <taxon>Panicum</taxon>
        <taxon>Panicum sect. Hiantes</taxon>
    </lineage>
</organism>
<dbReference type="SUPFAM" id="SSF54001">
    <property type="entry name" value="Cysteine proteinases"/>
    <property type="match status" value="1"/>
</dbReference>
<dbReference type="InterPro" id="IPR038765">
    <property type="entry name" value="Papain-like_cys_pep_sf"/>
</dbReference>
<proteinExistence type="predicted"/>
<dbReference type="AlphaFoldDB" id="A0A8T0WT75"/>
<accession>A0A8T0WT75</accession>
<reference evidence="1" key="1">
    <citation type="submission" date="2020-05" db="EMBL/GenBank/DDBJ databases">
        <title>WGS assembly of Panicum virgatum.</title>
        <authorList>
            <person name="Lovell J.T."/>
            <person name="Jenkins J."/>
            <person name="Shu S."/>
            <person name="Juenger T.E."/>
            <person name="Schmutz J."/>
        </authorList>
    </citation>
    <scope>NUCLEOTIDE SEQUENCE</scope>
    <source>
        <strain evidence="1">AP13</strain>
    </source>
</reference>
<keyword evidence="2" id="KW-1185">Reference proteome</keyword>
<dbReference type="Gene3D" id="3.40.395.10">
    <property type="entry name" value="Adenoviral Proteinase, Chain A"/>
    <property type="match status" value="1"/>
</dbReference>
<dbReference type="Proteomes" id="UP000823388">
    <property type="component" value="Chromosome 1N"/>
</dbReference>
<protein>
    <submittedName>
        <fullName evidence="1">Uncharacterized protein</fullName>
    </submittedName>
</protein>
<dbReference type="EMBL" id="CM029038">
    <property type="protein sequence ID" value="KAG2650525.1"/>
    <property type="molecule type" value="Genomic_DNA"/>
</dbReference>